<evidence type="ECO:0000313" key="3">
    <source>
        <dbReference type="EMBL" id="RHA88222.1"/>
    </source>
</evidence>
<proteinExistence type="predicted"/>
<keyword evidence="3" id="KW-0547">Nucleotide-binding</keyword>
<evidence type="ECO:0000259" key="1">
    <source>
        <dbReference type="Pfam" id="PF13173"/>
    </source>
</evidence>
<dbReference type="PANTHER" id="PTHR33295:SF8">
    <property type="entry name" value="AAA+ ATPASE DOMAIN-CONTAINING PROTEIN"/>
    <property type="match status" value="1"/>
</dbReference>
<protein>
    <submittedName>
        <fullName evidence="3">ATP-binding protein</fullName>
    </submittedName>
</protein>
<dbReference type="Pfam" id="PF13635">
    <property type="entry name" value="DUF4143"/>
    <property type="match status" value="1"/>
</dbReference>
<accession>A0AA92V198</accession>
<reference evidence="3 4" key="1">
    <citation type="submission" date="2018-08" db="EMBL/GenBank/DDBJ databases">
        <title>A genome reference for cultivated species of the human gut microbiota.</title>
        <authorList>
            <person name="Zou Y."/>
            <person name="Xue W."/>
            <person name="Luo G."/>
        </authorList>
    </citation>
    <scope>NUCLEOTIDE SEQUENCE [LARGE SCALE GENOMIC DNA]</scope>
    <source>
        <strain evidence="3 4">AM42-23AC</strain>
    </source>
</reference>
<dbReference type="SUPFAM" id="SSF52540">
    <property type="entry name" value="P-loop containing nucleoside triphosphate hydrolases"/>
    <property type="match status" value="1"/>
</dbReference>
<sequence length="419" mass="49405">MDKRIAKLLIAENQRMIQDVEMVKRSIAFESHSNYVLVGLRRAGKSYLLYQRAQELIASGHKPEEILYFNFEDDRLEKLQLSDLDLIKQAYEEMYEHQPIFMLDEIQIIDGWEKFARRLADQKYRVYITGSNAKMLSSEISTTLGGRYMVQPVFPFSFQEYLTAKHISLPPQWEYLQNSDIKRVFLEYFHIGGLPELAIIDNQFKREWLGNLYNKIYFGDLITRYCIRNPLAMKTLIRKLSESVKQPQSYNRLANLVSSVAGKVKQETIVDYLGYIKDTCLIFSLENITAKLQDRMSNKKYYFVDNGFLSLFLFDPETSLLENLVAIHLHEKYGEDLFYYYGNVEVDFCLFEHQYAFQVSYSIKDAATRERELGALKAYHKRYPNSKLFVITMDEEETIIYEGVVIEVLPVWKWLLMEK</sequence>
<dbReference type="Gene3D" id="3.40.50.300">
    <property type="entry name" value="P-loop containing nucleotide triphosphate hydrolases"/>
    <property type="match status" value="1"/>
</dbReference>
<dbReference type="InterPro" id="IPR041682">
    <property type="entry name" value="AAA_14"/>
</dbReference>
<feature type="domain" description="DUF4143" evidence="2">
    <location>
        <begin position="227"/>
        <end position="352"/>
    </location>
</feature>
<dbReference type="InterPro" id="IPR027417">
    <property type="entry name" value="P-loop_NTPase"/>
</dbReference>
<feature type="domain" description="AAA" evidence="1">
    <location>
        <begin position="34"/>
        <end position="162"/>
    </location>
</feature>
<evidence type="ECO:0000259" key="2">
    <source>
        <dbReference type="Pfam" id="PF13635"/>
    </source>
</evidence>
<comment type="caution">
    <text evidence="3">The sequence shown here is derived from an EMBL/GenBank/DDBJ whole genome shotgun (WGS) entry which is preliminary data.</text>
</comment>
<dbReference type="RefSeq" id="WP_118190164.1">
    <property type="nucleotide sequence ID" value="NZ_QSFW01000006.1"/>
</dbReference>
<keyword evidence="3" id="KW-0067">ATP-binding</keyword>
<dbReference type="Pfam" id="PF13173">
    <property type="entry name" value="AAA_14"/>
    <property type="match status" value="1"/>
</dbReference>
<organism evidence="3 4">
    <name type="scientific">Segatella copri</name>
    <dbReference type="NCBI Taxonomy" id="165179"/>
    <lineage>
        <taxon>Bacteria</taxon>
        <taxon>Pseudomonadati</taxon>
        <taxon>Bacteroidota</taxon>
        <taxon>Bacteroidia</taxon>
        <taxon>Bacteroidales</taxon>
        <taxon>Prevotellaceae</taxon>
        <taxon>Segatella</taxon>
    </lineage>
</organism>
<gene>
    <name evidence="3" type="ORF">DW916_03875</name>
</gene>
<evidence type="ECO:0000313" key="4">
    <source>
        <dbReference type="Proteomes" id="UP000284990"/>
    </source>
</evidence>
<dbReference type="AlphaFoldDB" id="A0AA92V198"/>
<dbReference type="EMBL" id="QSFW01000006">
    <property type="protein sequence ID" value="RHA88222.1"/>
    <property type="molecule type" value="Genomic_DNA"/>
</dbReference>
<dbReference type="InterPro" id="IPR025420">
    <property type="entry name" value="DUF4143"/>
</dbReference>
<dbReference type="Proteomes" id="UP000284990">
    <property type="component" value="Unassembled WGS sequence"/>
</dbReference>
<name>A0AA92V198_9BACT</name>
<dbReference type="GO" id="GO:0005524">
    <property type="term" value="F:ATP binding"/>
    <property type="evidence" value="ECO:0007669"/>
    <property type="project" value="UniProtKB-KW"/>
</dbReference>
<dbReference type="PANTHER" id="PTHR33295">
    <property type="entry name" value="ATPASE"/>
    <property type="match status" value="1"/>
</dbReference>